<reference evidence="3" key="1">
    <citation type="submission" date="2022-12" db="EMBL/GenBank/DDBJ databases">
        <title>Paraconexibacter alkalitolerans sp. nov. and Baekduia alba sp. nov., isolated from soil and emended description of the genera Paraconexibacter (Chun et al., 2020) and Baekduia (An et al., 2020).</title>
        <authorList>
            <person name="Vieira S."/>
            <person name="Huber K.J."/>
            <person name="Geppert A."/>
            <person name="Wolf J."/>
            <person name="Neumann-Schaal M."/>
            <person name="Muesken M."/>
            <person name="Overmann J."/>
        </authorList>
    </citation>
    <scope>NUCLEOTIDE SEQUENCE</scope>
    <source>
        <strain evidence="3">AEG42_29</strain>
    </source>
</reference>
<dbReference type="PANTHER" id="PTHR34315:SF1">
    <property type="entry name" value="INTRADIOL RING-CLEAVAGE DIOXYGENASES DOMAIN-CONTAINING PROTEIN-RELATED"/>
    <property type="match status" value="1"/>
</dbReference>
<dbReference type="InterPro" id="IPR006311">
    <property type="entry name" value="TAT_signal"/>
</dbReference>
<feature type="signal peptide" evidence="1">
    <location>
        <begin position="1"/>
        <end position="21"/>
    </location>
</feature>
<protein>
    <recommendedName>
        <fullName evidence="2">Intradiol ring-cleavage dioxygenases domain-containing protein</fullName>
    </recommendedName>
</protein>
<feature type="chain" id="PRO_5044008755" description="Intradiol ring-cleavage dioxygenases domain-containing protein" evidence="1">
    <location>
        <begin position="22"/>
        <end position="263"/>
    </location>
</feature>
<dbReference type="CDD" id="cd03457">
    <property type="entry name" value="intradiol_dioxygenase_like"/>
    <property type="match status" value="1"/>
</dbReference>
<gene>
    <name evidence="3" type="ORF">DSM112329_00505</name>
</gene>
<dbReference type="GO" id="GO:0008199">
    <property type="term" value="F:ferric iron binding"/>
    <property type="evidence" value="ECO:0007669"/>
    <property type="project" value="InterPro"/>
</dbReference>
<dbReference type="GO" id="GO:0016702">
    <property type="term" value="F:oxidoreductase activity, acting on single donors with incorporation of molecular oxygen, incorporation of two atoms of oxygen"/>
    <property type="evidence" value="ECO:0007669"/>
    <property type="project" value="InterPro"/>
</dbReference>
<dbReference type="Pfam" id="PF00775">
    <property type="entry name" value="Dioxygenase_C"/>
    <property type="match status" value="1"/>
</dbReference>
<dbReference type="EMBL" id="CP114014">
    <property type="protein sequence ID" value="XAY03685.1"/>
    <property type="molecule type" value="Genomic_DNA"/>
</dbReference>
<dbReference type="SUPFAM" id="SSF49482">
    <property type="entry name" value="Aromatic compound dioxygenase"/>
    <property type="match status" value="1"/>
</dbReference>
<feature type="domain" description="Intradiol ring-cleavage dioxygenases" evidence="2">
    <location>
        <begin position="91"/>
        <end position="209"/>
    </location>
</feature>
<dbReference type="PROSITE" id="PS51257">
    <property type="entry name" value="PROKAR_LIPOPROTEIN"/>
    <property type="match status" value="1"/>
</dbReference>
<dbReference type="KEGG" id="parq:DSM112329_00505"/>
<sequence length="263" mass="27411">MSGMRVSRRQALAGVSSVSLAALLAACGDERTGAVTGSGTTGAVADVPTTTGGTATVEPSGASSGKAAALLDSSSACVLTPEQTEGPYYFDADRIRSDVREGRPGVELQLAIRVRDPDCRPLRDAVVEIWHCDAGGVYSGFEQASGGGPGGGRTDDETYMRGAQVTGADGVVNFVTVYPGWYRGRTVHIHAKVHLAKTSLLTTQLYFDEALSSDVFAREPYAARTGRDTFNDGDGIFAATTVVKHAEEGDAVLAAISFDVART</sequence>
<dbReference type="PANTHER" id="PTHR34315">
    <property type="match status" value="1"/>
</dbReference>
<name>A0AAU7AQC0_9ACTN</name>
<dbReference type="Gene3D" id="2.60.130.10">
    <property type="entry name" value="Aromatic compound dioxygenase"/>
    <property type="match status" value="1"/>
</dbReference>
<evidence type="ECO:0000256" key="1">
    <source>
        <dbReference type="SAM" id="SignalP"/>
    </source>
</evidence>
<organism evidence="3">
    <name type="scientific">Paraconexibacter sp. AEG42_29</name>
    <dbReference type="NCBI Taxonomy" id="2997339"/>
    <lineage>
        <taxon>Bacteria</taxon>
        <taxon>Bacillati</taxon>
        <taxon>Actinomycetota</taxon>
        <taxon>Thermoleophilia</taxon>
        <taxon>Solirubrobacterales</taxon>
        <taxon>Paraconexibacteraceae</taxon>
        <taxon>Paraconexibacter</taxon>
    </lineage>
</organism>
<dbReference type="PROSITE" id="PS51318">
    <property type="entry name" value="TAT"/>
    <property type="match status" value="1"/>
</dbReference>
<evidence type="ECO:0000313" key="3">
    <source>
        <dbReference type="EMBL" id="XAY03685.1"/>
    </source>
</evidence>
<dbReference type="RefSeq" id="WP_354700239.1">
    <property type="nucleotide sequence ID" value="NZ_CP114014.1"/>
</dbReference>
<dbReference type="InterPro" id="IPR015889">
    <property type="entry name" value="Intradiol_dOase_core"/>
</dbReference>
<dbReference type="InterPro" id="IPR000627">
    <property type="entry name" value="Intradiol_dOase_C"/>
</dbReference>
<accession>A0AAU7AQC0</accession>
<dbReference type="AlphaFoldDB" id="A0AAU7AQC0"/>
<proteinExistence type="predicted"/>
<keyword evidence="1" id="KW-0732">Signal</keyword>
<evidence type="ECO:0000259" key="2">
    <source>
        <dbReference type="Pfam" id="PF00775"/>
    </source>
</evidence>